<dbReference type="PANTHER" id="PTHR28283:SF1">
    <property type="entry name" value="3',5'-CYCLIC-NUCLEOTIDE PHOSPHODIESTERASE 1"/>
    <property type="match status" value="1"/>
</dbReference>
<dbReference type="PRINTS" id="PR00388">
    <property type="entry name" value="PDIESTERASE2"/>
</dbReference>
<keyword evidence="3" id="KW-1185">Reference proteome</keyword>
<dbReference type="CDD" id="cd07735">
    <property type="entry name" value="class_II_PDE_MBL-fold"/>
    <property type="match status" value="1"/>
</dbReference>
<dbReference type="FunCoup" id="K1WU02">
    <property type="interactions" value="47"/>
</dbReference>
<evidence type="ECO:0000256" key="1">
    <source>
        <dbReference type="SAM" id="MobiDB-lite"/>
    </source>
</evidence>
<name>K1WU02_MARBU</name>
<dbReference type="GO" id="GO:0006198">
    <property type="term" value="P:cAMP catabolic process"/>
    <property type="evidence" value="ECO:0007669"/>
    <property type="project" value="InterPro"/>
</dbReference>
<dbReference type="Proteomes" id="UP000006753">
    <property type="component" value="Unassembled WGS sequence"/>
</dbReference>
<dbReference type="eggNOG" id="ENOG502RFKK">
    <property type="taxonomic scope" value="Eukaryota"/>
</dbReference>
<dbReference type="RefSeq" id="XP_007288117.1">
    <property type="nucleotide sequence ID" value="XM_007288055.1"/>
</dbReference>
<dbReference type="HOGENOM" id="CLU_016658_1_0_1"/>
<protein>
    <submittedName>
        <fullName evidence="2">cAMP phosphodiesterase class-II</fullName>
    </submittedName>
</protein>
<evidence type="ECO:0000313" key="3">
    <source>
        <dbReference type="Proteomes" id="UP000006753"/>
    </source>
</evidence>
<dbReference type="Pfam" id="PF02112">
    <property type="entry name" value="PDEase_II"/>
    <property type="match status" value="3"/>
</dbReference>
<sequence length="492" mass="53570">MGFEGGRKHEMPALQVIVLGSGGGPEEDNVTSFLVRATATCWKRGSILAVDAGVHMSAIKRILDTHKQNRPFDPKDQTSSSSEPVILTDGPFEGLEIPHTSSRANAGYIHRELVQCLLLTHPHLDHCSGFIMNTASLPTARPKRIAGLPDTIEALKTHIFNNVIWPNLSDENNGAGLITYMRLVEGGSVALGEGDSRGYVEVCDGLCVKTLTLSHGHCFERHSHRGSNAGFSPVRSPNISILERSPRLGPSMLQRNNSLISGLGEPSRTDCRERVCVYESSAYFIRDFATGREVLIFGDVEPDSVSLSPRNHLVWAEAAPKIVSGTLGGILIECSYDNSRADELLFGHMSPHHLIDELKNLAERVSAHREGLASPAKRKRDSNGVLPVHGYPAKVARVISMSPVSPLSAGSRKEFYDPIASPPRDGPSDLKHWPHGTKPLKGFKVVIIHVKENLVDGPNAGEIILKELQELEEVIGLGCEFIMSSSGQSLYF</sequence>
<dbReference type="OrthoDB" id="258495at2759"/>
<dbReference type="GO" id="GO:0004115">
    <property type="term" value="F:3',5'-cyclic-AMP phosphodiesterase activity"/>
    <property type="evidence" value="ECO:0007669"/>
    <property type="project" value="InterPro"/>
</dbReference>
<organism evidence="2 3">
    <name type="scientific">Marssonina brunnea f. sp. multigermtubi (strain MB_m1)</name>
    <name type="common">Marssonina leaf spot fungus</name>
    <dbReference type="NCBI Taxonomy" id="1072389"/>
    <lineage>
        <taxon>Eukaryota</taxon>
        <taxon>Fungi</taxon>
        <taxon>Dikarya</taxon>
        <taxon>Ascomycota</taxon>
        <taxon>Pezizomycotina</taxon>
        <taxon>Leotiomycetes</taxon>
        <taxon>Helotiales</taxon>
        <taxon>Drepanopezizaceae</taxon>
        <taxon>Drepanopeziza</taxon>
    </lineage>
</organism>
<dbReference type="InterPro" id="IPR000396">
    <property type="entry name" value="Pdiesterase2"/>
</dbReference>
<feature type="region of interest" description="Disordered" evidence="1">
    <location>
        <begin position="65"/>
        <end position="85"/>
    </location>
</feature>
<dbReference type="GO" id="GO:0047555">
    <property type="term" value="F:3',5'-cyclic-GMP phosphodiesterase activity"/>
    <property type="evidence" value="ECO:0007669"/>
    <property type="project" value="TreeGrafter"/>
</dbReference>
<evidence type="ECO:0000313" key="2">
    <source>
        <dbReference type="EMBL" id="EKD21115.1"/>
    </source>
</evidence>
<dbReference type="STRING" id="1072389.K1WU02"/>
<reference evidence="2 3" key="1">
    <citation type="journal article" date="2012" name="BMC Genomics">
        <title>Sequencing the genome of Marssonina brunnea reveals fungus-poplar co-evolution.</title>
        <authorList>
            <person name="Zhu S."/>
            <person name="Cao Y.-Z."/>
            <person name="Jiang C."/>
            <person name="Tan B.-Y."/>
            <person name="Wang Z."/>
            <person name="Feng S."/>
            <person name="Zhang L."/>
            <person name="Su X.-H."/>
            <person name="Brejova B."/>
            <person name="Vinar T."/>
            <person name="Xu M."/>
            <person name="Wang M.-X."/>
            <person name="Zhang S.-G."/>
            <person name="Huang M.-R."/>
            <person name="Wu R."/>
            <person name="Zhou Y."/>
        </authorList>
    </citation>
    <scope>NUCLEOTIDE SEQUENCE [LARGE SCALE GENOMIC DNA]</scope>
    <source>
        <strain evidence="2 3">MB_m1</strain>
    </source>
</reference>
<dbReference type="AlphaFoldDB" id="K1WU02"/>
<dbReference type="InParanoid" id="K1WU02"/>
<dbReference type="Gene3D" id="3.60.15.10">
    <property type="entry name" value="Ribonuclease Z/Hydroxyacylglutathione hydrolase-like"/>
    <property type="match status" value="1"/>
</dbReference>
<proteinExistence type="predicted"/>
<dbReference type="GO" id="GO:1902660">
    <property type="term" value="P:negative regulation of glucose mediated signaling pathway"/>
    <property type="evidence" value="ECO:0007669"/>
    <property type="project" value="TreeGrafter"/>
</dbReference>
<dbReference type="EMBL" id="JH921428">
    <property type="protein sequence ID" value="EKD21115.1"/>
    <property type="molecule type" value="Genomic_DNA"/>
</dbReference>
<dbReference type="OMA" id="ECSYTDA"/>
<dbReference type="PANTHER" id="PTHR28283">
    <property type="entry name" value="3',5'-CYCLIC-NUCLEOTIDE PHOSPHODIESTERASE 1"/>
    <property type="match status" value="1"/>
</dbReference>
<feature type="compositionally biased region" description="Basic and acidic residues" evidence="1">
    <location>
        <begin position="65"/>
        <end position="76"/>
    </location>
</feature>
<gene>
    <name evidence="2" type="ORF">MBM_00228</name>
</gene>
<dbReference type="GeneID" id="18756163"/>
<accession>K1WU02</accession>
<dbReference type="KEGG" id="mbe:MBM_00228"/>
<dbReference type="InterPro" id="IPR036866">
    <property type="entry name" value="RibonucZ/Hydroxyglut_hydro"/>
</dbReference>
<dbReference type="SUPFAM" id="SSF56281">
    <property type="entry name" value="Metallo-hydrolase/oxidoreductase"/>
    <property type="match status" value="1"/>
</dbReference>